<keyword evidence="2" id="KW-0812">Transmembrane</keyword>
<dbReference type="eggNOG" id="ENOG502SSVT">
    <property type="taxonomic scope" value="Eukaryota"/>
</dbReference>
<evidence type="ECO:0000256" key="2">
    <source>
        <dbReference type="SAM" id="Phobius"/>
    </source>
</evidence>
<feature type="compositionally biased region" description="Basic and acidic residues" evidence="1">
    <location>
        <begin position="438"/>
        <end position="448"/>
    </location>
</feature>
<dbReference type="EMBL" id="KI440852">
    <property type="protein sequence ID" value="ERS95769.1"/>
    <property type="molecule type" value="Genomic_DNA"/>
</dbReference>
<evidence type="ECO:0000256" key="1">
    <source>
        <dbReference type="SAM" id="MobiDB-lite"/>
    </source>
</evidence>
<dbReference type="AlphaFoldDB" id="U7PLZ7"/>
<evidence type="ECO:0000313" key="4">
    <source>
        <dbReference type="Proteomes" id="UP000018087"/>
    </source>
</evidence>
<keyword evidence="2" id="KW-0472">Membrane</keyword>
<feature type="compositionally biased region" description="Low complexity" evidence="1">
    <location>
        <begin position="395"/>
        <end position="415"/>
    </location>
</feature>
<name>U7PLZ7_SPOS1</name>
<feature type="region of interest" description="Disordered" evidence="1">
    <location>
        <begin position="372"/>
        <end position="448"/>
    </location>
</feature>
<feature type="transmembrane region" description="Helical" evidence="2">
    <location>
        <begin position="111"/>
        <end position="131"/>
    </location>
</feature>
<protein>
    <recommendedName>
        <fullName evidence="5">LPXTG-domain-containing protein</fullName>
    </recommendedName>
</protein>
<keyword evidence="2" id="KW-1133">Transmembrane helix</keyword>
<sequence>MAENSMDNVRYAVDVCLFSSPGPSSSNSSTSSPCVLSGNCPSLQKALDTGNVNPSNETQYQYCTADGGVFGGTTLSNCAQCLQTNSEQTYLSNFLTALSAGCKQKPPQGELLGLNGTLFSTTAMSIVAPSWNQTSPGQATSVTALTTGTIVGIAVAGALLLLGAAVLFFLYWRKQKRAEKNAFYMYRPESGQFHPVKSISSSVSSGAAPFYTTDYKSPPADQRNFELYDKIKTQHVVLPERKTHEPRTAGPGTAALWGRDTPVPTRQQLLSPKTAHMPMSGQSAGGDLSGPLDGMPTHPAFIPRAFTRASRNPIPQPEPKYGVKPNKADAYALQRYLDTVQDRSKVDVEALLSVPPPPQYARATTVAAASNPFATPQGVPMTIPPPPPGPPPQSKPKANSSSKSTPSLATPPSLSRIRSPKMYIPPPLNITPARPKAQRVDSDSDEPK</sequence>
<accession>U7PLZ7</accession>
<evidence type="ECO:0008006" key="5">
    <source>
        <dbReference type="Google" id="ProtNLM"/>
    </source>
</evidence>
<dbReference type="HOGENOM" id="CLU_031222_3_0_1"/>
<feature type="transmembrane region" description="Helical" evidence="2">
    <location>
        <begin position="151"/>
        <end position="172"/>
    </location>
</feature>
<keyword evidence="4" id="KW-1185">Reference proteome</keyword>
<reference evidence="4" key="1">
    <citation type="journal article" date="2014" name="Genome Announc.">
        <title>Genome sequence of the pathogenic fungus Sporothrix schenckii (ATCC 58251).</title>
        <authorList>
            <person name="Cuomo C.A."/>
            <person name="Rodriguez-Del Valle N."/>
            <person name="Perez-Sanchez L."/>
            <person name="Abouelleil A."/>
            <person name="Goldberg J."/>
            <person name="Young S."/>
            <person name="Zeng Q."/>
            <person name="Birren B.W."/>
        </authorList>
    </citation>
    <scope>NUCLEOTIDE SEQUENCE [LARGE SCALE GENOMIC DNA]</scope>
    <source>
        <strain evidence="4">ATCC 58251 / de Perez 2211183</strain>
    </source>
</reference>
<dbReference type="OrthoDB" id="5426678at2759"/>
<evidence type="ECO:0000313" key="3">
    <source>
        <dbReference type="EMBL" id="ERS95769.1"/>
    </source>
</evidence>
<dbReference type="Proteomes" id="UP000018087">
    <property type="component" value="Unassembled WGS sequence"/>
</dbReference>
<gene>
    <name evidence="3" type="ORF">HMPREF1624_07844</name>
</gene>
<proteinExistence type="predicted"/>
<organism evidence="3 4">
    <name type="scientific">Sporothrix schenckii (strain ATCC 58251 / de Perez 2211183)</name>
    <name type="common">Rose-picker's disease fungus</name>
    <dbReference type="NCBI Taxonomy" id="1391915"/>
    <lineage>
        <taxon>Eukaryota</taxon>
        <taxon>Fungi</taxon>
        <taxon>Dikarya</taxon>
        <taxon>Ascomycota</taxon>
        <taxon>Pezizomycotina</taxon>
        <taxon>Sordariomycetes</taxon>
        <taxon>Sordariomycetidae</taxon>
        <taxon>Ophiostomatales</taxon>
        <taxon>Ophiostomataceae</taxon>
        <taxon>Sporothrix</taxon>
    </lineage>
</organism>
<feature type="compositionally biased region" description="Pro residues" evidence="1">
    <location>
        <begin position="382"/>
        <end position="394"/>
    </location>
</feature>